<sequence>MTTRQPRPKTGGHTLDPSASPRALYGAELRHHRERKGLSQAELARRLFITTSHLANLESGRRRIHIELAREVDRILETGDFFVRNIDFGREPSSPASVVPMGTLEPQAVVIRDWDAQFLPGLLQTRPYAQALTDTHNVPKTSPNGREQHGATRVRTTPLHPGATTPSYHVILSESAIRRPVGTAKVMADQLQLLLLLASGGRIDIRVLPLGAEPQSALASALRIMTLQDGTILAHLQSHQAVTRSSDPAVLATAWITRDFLHTAALPPDPSLTLIATARNEYAKAAQAKTRQAPTATEAR</sequence>
<dbReference type="GO" id="GO:0003677">
    <property type="term" value="F:DNA binding"/>
    <property type="evidence" value="ECO:0007669"/>
    <property type="project" value="InterPro"/>
</dbReference>
<evidence type="ECO:0000313" key="3">
    <source>
        <dbReference type="EMBL" id="SDN16789.1"/>
    </source>
</evidence>
<evidence type="ECO:0000256" key="1">
    <source>
        <dbReference type="SAM" id="MobiDB-lite"/>
    </source>
</evidence>
<protein>
    <submittedName>
        <fullName evidence="3">Helix-turn-helix domain-containing protein</fullName>
    </submittedName>
</protein>
<dbReference type="Gene3D" id="1.10.260.40">
    <property type="entry name" value="lambda repressor-like DNA-binding domains"/>
    <property type="match status" value="1"/>
</dbReference>
<reference evidence="3 4" key="1">
    <citation type="submission" date="2016-10" db="EMBL/GenBank/DDBJ databases">
        <authorList>
            <person name="de Groot N.N."/>
        </authorList>
    </citation>
    <scope>NUCLEOTIDE SEQUENCE [LARGE SCALE GENOMIC DNA]</scope>
    <source>
        <strain evidence="3 4">CGMCC 4.2022</strain>
    </source>
</reference>
<dbReference type="InterPro" id="IPR001387">
    <property type="entry name" value="Cro/C1-type_HTH"/>
</dbReference>
<dbReference type="SUPFAM" id="SSF47413">
    <property type="entry name" value="lambda repressor-like DNA-binding domains"/>
    <property type="match status" value="1"/>
</dbReference>
<dbReference type="CDD" id="cd00093">
    <property type="entry name" value="HTH_XRE"/>
    <property type="match status" value="1"/>
</dbReference>
<dbReference type="EMBL" id="FNIE01000003">
    <property type="protein sequence ID" value="SDN16789.1"/>
    <property type="molecule type" value="Genomic_DNA"/>
</dbReference>
<feature type="region of interest" description="Disordered" evidence="1">
    <location>
        <begin position="1"/>
        <end position="20"/>
    </location>
</feature>
<evidence type="ECO:0000259" key="2">
    <source>
        <dbReference type="PROSITE" id="PS50943"/>
    </source>
</evidence>
<dbReference type="PROSITE" id="PS50943">
    <property type="entry name" value="HTH_CROC1"/>
    <property type="match status" value="1"/>
</dbReference>
<accession>A0A1G9Z5X7</accession>
<evidence type="ECO:0000313" key="4">
    <source>
        <dbReference type="Proteomes" id="UP000199341"/>
    </source>
</evidence>
<dbReference type="AlphaFoldDB" id="A0A1G9Z5X7"/>
<feature type="domain" description="HTH cro/C1-type" evidence="2">
    <location>
        <begin position="29"/>
        <end position="82"/>
    </location>
</feature>
<dbReference type="STRING" id="310781.SAMN05216259_10326"/>
<gene>
    <name evidence="3" type="ORF">SAMN05216259_10326</name>
</gene>
<dbReference type="SMART" id="SM00530">
    <property type="entry name" value="HTH_XRE"/>
    <property type="match status" value="1"/>
</dbReference>
<dbReference type="Proteomes" id="UP000199341">
    <property type="component" value="Unassembled WGS sequence"/>
</dbReference>
<organism evidence="3 4">
    <name type="scientific">Actinacidiphila guanduensis</name>
    <dbReference type="NCBI Taxonomy" id="310781"/>
    <lineage>
        <taxon>Bacteria</taxon>
        <taxon>Bacillati</taxon>
        <taxon>Actinomycetota</taxon>
        <taxon>Actinomycetes</taxon>
        <taxon>Kitasatosporales</taxon>
        <taxon>Streptomycetaceae</taxon>
        <taxon>Actinacidiphila</taxon>
    </lineage>
</organism>
<dbReference type="InterPro" id="IPR043917">
    <property type="entry name" value="DUF5753"/>
</dbReference>
<feature type="compositionally biased region" description="Polar residues" evidence="1">
    <location>
        <begin position="135"/>
        <end position="145"/>
    </location>
</feature>
<keyword evidence="4" id="KW-1185">Reference proteome</keyword>
<dbReference type="OrthoDB" id="2897536at2"/>
<proteinExistence type="predicted"/>
<dbReference type="RefSeq" id="WP_093783324.1">
    <property type="nucleotide sequence ID" value="NZ_FNIE01000003.1"/>
</dbReference>
<dbReference type="Pfam" id="PF13560">
    <property type="entry name" value="HTH_31"/>
    <property type="match status" value="1"/>
</dbReference>
<feature type="region of interest" description="Disordered" evidence="1">
    <location>
        <begin position="135"/>
        <end position="160"/>
    </location>
</feature>
<dbReference type="InterPro" id="IPR010982">
    <property type="entry name" value="Lambda_DNA-bd_dom_sf"/>
</dbReference>
<name>A0A1G9Z5X7_9ACTN</name>
<dbReference type="Pfam" id="PF19054">
    <property type="entry name" value="DUF5753"/>
    <property type="match status" value="1"/>
</dbReference>